<reference evidence="1 2" key="1">
    <citation type="submission" date="2015-12" db="EMBL/GenBank/DDBJ databases">
        <title>Draft genome of the nematode, Onchocerca flexuosa.</title>
        <authorList>
            <person name="Mitreva M."/>
        </authorList>
    </citation>
    <scope>NUCLEOTIDE SEQUENCE [LARGE SCALE GENOMIC DNA]</scope>
    <source>
        <strain evidence="1">Red Deer</strain>
    </source>
</reference>
<keyword evidence="2" id="KW-1185">Reference proteome</keyword>
<proteinExistence type="predicted"/>
<dbReference type="Proteomes" id="UP000242913">
    <property type="component" value="Unassembled WGS sequence"/>
</dbReference>
<protein>
    <submittedName>
        <fullName evidence="1">Uncharacterized protein</fullName>
    </submittedName>
</protein>
<gene>
    <name evidence="1" type="ORF">X798_02716</name>
</gene>
<dbReference type="OrthoDB" id="5875349at2759"/>
<dbReference type="EMBL" id="KZ269988">
    <property type="protein sequence ID" value="OZC10126.1"/>
    <property type="molecule type" value="Genomic_DNA"/>
</dbReference>
<organism evidence="1 2">
    <name type="scientific">Onchocerca flexuosa</name>
    <dbReference type="NCBI Taxonomy" id="387005"/>
    <lineage>
        <taxon>Eukaryota</taxon>
        <taxon>Metazoa</taxon>
        <taxon>Ecdysozoa</taxon>
        <taxon>Nematoda</taxon>
        <taxon>Chromadorea</taxon>
        <taxon>Rhabditida</taxon>
        <taxon>Spirurina</taxon>
        <taxon>Spiruromorpha</taxon>
        <taxon>Filarioidea</taxon>
        <taxon>Onchocercidae</taxon>
        <taxon>Onchocerca</taxon>
    </lineage>
</organism>
<name>A0A238BYX5_9BILA</name>
<evidence type="ECO:0000313" key="2">
    <source>
        <dbReference type="Proteomes" id="UP000242913"/>
    </source>
</evidence>
<sequence>MERLEIEGVFGAVNAFAVDDDGQFAYLFDPRVDATIRINLSTGVKDVLIWYDRSFRHRRWLCYCMFAIHKDGSTYLPTLFYNTKIKHFVLVTFVTDLNNQVLYTYTENEINTDCIRFDRFAYNAHIDENIIYIIFYERFVRNNSTDDPNATLFYVYCNYDCESHQMIIQKGPLPQGRWELPFIAHEHLHFLSTELANSLLASIPMHENSKSNEWTIRVVSDDQENIAPPRKAVWCNAWRNDMGWYVVSEKIVNEKIQKITVWQLDVLDCLWKSLPLSIETPLTICNFALRIRNNNIAFLHIDWDREGVFYKFDLAELMSKRPDGTVKQKRSDSELFQKIKNNKENVEYTSTTASFSPNEVYFLYNMSGLFGHISRSKKLILWSFNLFQLRSTDEEYCKISLGQSNTIRCFACRKSTLIPASGLPVNFSLRDAIETLVRAKQLKLSGLRCVRCRQSHEDKNLWICLQCATDENFTPELGDGMDYFARRAKQFVFCAQCILKLHSKHRLTEYCTFRNKYEIAKKTNEKVKKTVEEITQMLSTSITESVEPLIIEPLRNAILLELTTACDVLFRHDENDINREVEAVIEAFRHRTINIADDLEKCIKVLAILNVLREQFNSLPIYSLFCKCKLWFVTHSAIVNMLCSVIVTLSEI</sequence>
<accession>A0A238BYX5</accession>
<evidence type="ECO:0000313" key="1">
    <source>
        <dbReference type="EMBL" id="OZC10126.1"/>
    </source>
</evidence>
<dbReference type="AlphaFoldDB" id="A0A238BYX5"/>